<dbReference type="Pfam" id="PF11010">
    <property type="entry name" value="DUF2848"/>
    <property type="match status" value="1"/>
</dbReference>
<name>A0A2N7VLI8_9BURK</name>
<dbReference type="AlphaFoldDB" id="A0A2N7VLI8"/>
<dbReference type="InterPro" id="IPR021269">
    <property type="entry name" value="DUF2848"/>
</dbReference>
<gene>
    <name evidence="1" type="ORF">C0Z19_23690</name>
</gene>
<reference evidence="1 2" key="1">
    <citation type="submission" date="2018-01" db="EMBL/GenBank/DDBJ databases">
        <title>Whole genome analyses suggest that Burkholderia sensu lato contains two further novel genera in the rhizoxinica-symbiotica group Mycetohabitans gen. nov., and Trinickia gen. nov.: implications for the evolution of diazotrophy and nodulation in the Burkholderiaceae.</title>
        <authorList>
            <person name="Estrada-de los Santos P."/>
            <person name="Palmer M."/>
            <person name="Chavez-Ramirez B."/>
            <person name="Beukes C."/>
            <person name="Steenkamp E.T."/>
            <person name="Hirsch A.M."/>
            <person name="Manyaka P."/>
            <person name="Maluk M."/>
            <person name="Lafos M."/>
            <person name="Crook M."/>
            <person name="Gross E."/>
            <person name="Simon M.F."/>
            <person name="Bueno dos Reis Junior F."/>
            <person name="Poole P.S."/>
            <person name="Venter S.N."/>
            <person name="James E.K."/>
        </authorList>
    </citation>
    <scope>NUCLEOTIDE SEQUENCE [LARGE SCALE GENOMIC DNA]</scope>
    <source>
        <strain evidence="1 2">GP25-8</strain>
    </source>
</reference>
<evidence type="ECO:0000313" key="1">
    <source>
        <dbReference type="EMBL" id="PMS18013.1"/>
    </source>
</evidence>
<proteinExistence type="predicted"/>
<organism evidence="1 2">
    <name type="scientific">Trinickia soli</name>
    <dbReference type="NCBI Taxonomy" id="380675"/>
    <lineage>
        <taxon>Bacteria</taxon>
        <taxon>Pseudomonadati</taxon>
        <taxon>Pseudomonadota</taxon>
        <taxon>Betaproteobacteria</taxon>
        <taxon>Burkholderiales</taxon>
        <taxon>Burkholderiaceae</taxon>
        <taxon>Trinickia</taxon>
    </lineage>
</organism>
<dbReference type="EMBL" id="PNYB01000027">
    <property type="protein sequence ID" value="PMS18013.1"/>
    <property type="molecule type" value="Genomic_DNA"/>
</dbReference>
<accession>A0A2N7VLI8</accession>
<dbReference type="Proteomes" id="UP000235347">
    <property type="component" value="Unassembled WGS sequence"/>
</dbReference>
<protein>
    <submittedName>
        <fullName evidence="1">DUF2848 domain-containing protein</fullName>
    </submittedName>
</protein>
<sequence>MLNLQCLPREGEPTRVALAPSKLAIAGWTGRDPATLQAHIEELAKLGVPPPLRTPLVYRVSASLLTQQDVIQVQGERTSGEAEFVLTRLGGHLWVGIGSDHTCRALETLSVPASKQCCAKPIGPALWRFSDLQAHWDRLQLRSYAVRKGHRMPYQCASVAAILPPDTLLGLCEAEQVNLDESLVFCGTVPLLSGWAQADEFICELHDPVLNRRIECRYGVQTLD</sequence>
<comment type="caution">
    <text evidence="1">The sequence shown here is derived from an EMBL/GenBank/DDBJ whole genome shotgun (WGS) entry which is preliminary data.</text>
</comment>
<dbReference type="RefSeq" id="WP_102612275.1">
    <property type="nucleotide sequence ID" value="NZ_CADIKD010000023.1"/>
</dbReference>
<evidence type="ECO:0000313" key="2">
    <source>
        <dbReference type="Proteomes" id="UP000235347"/>
    </source>
</evidence>
<keyword evidence="2" id="KW-1185">Reference proteome</keyword>